<protein>
    <submittedName>
        <fullName evidence="1">Uncharacterized protein</fullName>
    </submittedName>
</protein>
<sequence length="46" mass="5099">MSTRSCTTLRSSPTCVTYCAYRRCPEKSSTCTGETSPVDSRIRYVG</sequence>
<organism evidence="1">
    <name type="scientific">Anguilla anguilla</name>
    <name type="common">European freshwater eel</name>
    <name type="synonym">Muraena anguilla</name>
    <dbReference type="NCBI Taxonomy" id="7936"/>
    <lineage>
        <taxon>Eukaryota</taxon>
        <taxon>Metazoa</taxon>
        <taxon>Chordata</taxon>
        <taxon>Craniata</taxon>
        <taxon>Vertebrata</taxon>
        <taxon>Euteleostomi</taxon>
        <taxon>Actinopterygii</taxon>
        <taxon>Neopterygii</taxon>
        <taxon>Teleostei</taxon>
        <taxon>Anguilliformes</taxon>
        <taxon>Anguillidae</taxon>
        <taxon>Anguilla</taxon>
    </lineage>
</organism>
<accession>A0A0E9UH45</accession>
<proteinExistence type="predicted"/>
<dbReference type="EMBL" id="GBXM01044027">
    <property type="protein sequence ID" value="JAH64550.1"/>
    <property type="molecule type" value="Transcribed_RNA"/>
</dbReference>
<dbReference type="AlphaFoldDB" id="A0A0E9UH45"/>
<evidence type="ECO:0000313" key="1">
    <source>
        <dbReference type="EMBL" id="JAH64550.1"/>
    </source>
</evidence>
<reference evidence="1" key="2">
    <citation type="journal article" date="2015" name="Fish Shellfish Immunol.">
        <title>Early steps in the European eel (Anguilla anguilla)-Vibrio vulnificus interaction in the gills: Role of the RtxA13 toxin.</title>
        <authorList>
            <person name="Callol A."/>
            <person name="Pajuelo D."/>
            <person name="Ebbesson L."/>
            <person name="Teles M."/>
            <person name="MacKenzie S."/>
            <person name="Amaro C."/>
        </authorList>
    </citation>
    <scope>NUCLEOTIDE SEQUENCE</scope>
</reference>
<name>A0A0E9UH45_ANGAN</name>
<reference evidence="1" key="1">
    <citation type="submission" date="2014-11" db="EMBL/GenBank/DDBJ databases">
        <authorList>
            <person name="Amaro Gonzalez C."/>
        </authorList>
    </citation>
    <scope>NUCLEOTIDE SEQUENCE</scope>
</reference>